<dbReference type="AlphaFoldDB" id="A0A3N1L1S3"/>
<keyword evidence="2" id="KW-1185">Reference proteome</keyword>
<dbReference type="PANTHER" id="PTHR20883:SF46">
    <property type="entry name" value="PHYTANOYL-COA HYDROXYLASE"/>
    <property type="match status" value="1"/>
</dbReference>
<reference evidence="1 2" key="1">
    <citation type="submission" date="2018-11" db="EMBL/GenBank/DDBJ databases">
        <title>Genomic Encyclopedia of Type Strains, Phase IV (KMG-IV): sequencing the most valuable type-strain genomes for metagenomic binning, comparative biology and taxonomic classification.</title>
        <authorList>
            <person name="Goeker M."/>
        </authorList>
    </citation>
    <scope>NUCLEOTIDE SEQUENCE [LARGE SCALE GENOMIC DNA]</scope>
    <source>
        <strain evidence="1 2">DSM 5900</strain>
    </source>
</reference>
<dbReference type="GO" id="GO:0016706">
    <property type="term" value="F:2-oxoglutarate-dependent dioxygenase activity"/>
    <property type="evidence" value="ECO:0007669"/>
    <property type="project" value="UniProtKB-ARBA"/>
</dbReference>
<keyword evidence="1" id="KW-0223">Dioxygenase</keyword>
<dbReference type="RefSeq" id="WP_123693085.1">
    <property type="nucleotide sequence ID" value="NZ_AP019700.1"/>
</dbReference>
<dbReference type="PANTHER" id="PTHR20883">
    <property type="entry name" value="PHYTANOYL-COA DIOXYGENASE DOMAIN CONTAINING 1"/>
    <property type="match status" value="1"/>
</dbReference>
<accession>A0A3N1L1S3</accession>
<organism evidence="1 2">
    <name type="scientific">Stella humosa</name>
    <dbReference type="NCBI Taxonomy" id="94"/>
    <lineage>
        <taxon>Bacteria</taxon>
        <taxon>Pseudomonadati</taxon>
        <taxon>Pseudomonadota</taxon>
        <taxon>Alphaproteobacteria</taxon>
        <taxon>Rhodospirillales</taxon>
        <taxon>Stellaceae</taxon>
        <taxon>Stella</taxon>
    </lineage>
</organism>
<dbReference type="OrthoDB" id="9791262at2"/>
<gene>
    <name evidence="1" type="ORF">EDC65_4112</name>
</gene>
<evidence type="ECO:0000313" key="1">
    <source>
        <dbReference type="EMBL" id="ROP83465.1"/>
    </source>
</evidence>
<keyword evidence="1" id="KW-0560">Oxidoreductase</keyword>
<dbReference type="GO" id="GO:0005506">
    <property type="term" value="F:iron ion binding"/>
    <property type="evidence" value="ECO:0007669"/>
    <property type="project" value="UniProtKB-ARBA"/>
</dbReference>
<proteinExistence type="predicted"/>
<dbReference type="EMBL" id="RJKX01000016">
    <property type="protein sequence ID" value="ROP83465.1"/>
    <property type="molecule type" value="Genomic_DNA"/>
</dbReference>
<name>A0A3N1L1S3_9PROT</name>
<dbReference type="Pfam" id="PF05721">
    <property type="entry name" value="PhyH"/>
    <property type="match status" value="1"/>
</dbReference>
<comment type="caution">
    <text evidence="1">The sequence shown here is derived from an EMBL/GenBank/DDBJ whole genome shotgun (WGS) entry which is preliminary data.</text>
</comment>
<sequence length="305" mass="34217">MTPEEILSHPPRKLSQAQREGYFRDGYLLLDRIVPMEIVEELRRTTTEMVDKSRKVTRSDAVWDLENGHSAARPRLRRLSAPCDHHPAYWNYVSGFLGDIAADLLGPDVKFHHSKLNFKSAEGGTEVKWHQDIQFWPHTNYGLLTIGTYIYDCDMDNGALGVIPGSHEGPLFDQYNDKGQWTGCLGEADLARVAREKAVYLCGAAGSLTIHHCRTVHGSAVNDSPADRPLLLATMAASDAMAYTGNPIKSRYEHFHVRGQPARWAHHDPRPCLLPPDWSGGYRSIFALQQQEGDGQDEPIRAYAM</sequence>
<protein>
    <submittedName>
        <fullName evidence="1">Phytanoyl-CoA dioxygenase PhyH</fullName>
    </submittedName>
</protein>
<evidence type="ECO:0000313" key="2">
    <source>
        <dbReference type="Proteomes" id="UP000278222"/>
    </source>
</evidence>
<dbReference type="InterPro" id="IPR008775">
    <property type="entry name" value="Phytyl_CoA_dOase-like"/>
</dbReference>
<dbReference type="Proteomes" id="UP000278222">
    <property type="component" value="Unassembled WGS sequence"/>
</dbReference>
<dbReference type="SUPFAM" id="SSF51197">
    <property type="entry name" value="Clavaminate synthase-like"/>
    <property type="match status" value="1"/>
</dbReference>
<dbReference type="Gene3D" id="2.60.120.620">
    <property type="entry name" value="q2cbj1_9rhob like domain"/>
    <property type="match status" value="1"/>
</dbReference>